<proteinExistence type="predicted"/>
<reference evidence="1" key="1">
    <citation type="submission" date="2021-06" db="EMBL/GenBank/DDBJ databases">
        <authorList>
            <person name="Gannon L."/>
            <person name="Redgwell R T."/>
            <person name="Michniewski S."/>
            <person name="Harrison D C."/>
            <person name="Millard A."/>
        </authorList>
    </citation>
    <scope>NUCLEOTIDE SEQUENCE</scope>
</reference>
<evidence type="ECO:0000313" key="1">
    <source>
        <dbReference type="EMBL" id="CAG7580746.1"/>
    </source>
</evidence>
<sequence length="1113" mass="131521">MKYLNRRNDFLFDSINESMFYMSPNVRKVLTKLAEKDNEIAKELLSSELTDVKPDVTFIDLADKEGFVTFTQIKKADKLINQRFSNNDGSPSIDVVQGVNLGNQFKDLSEKPKLSKKWIDWLYQLDIVEDEASTGVFTKGRNQVKMGKIVNKIFPGKFKDKEVEEFVNYFKSTSTEDFETEKFELVEGDDIAFWYDCKNHYTASGTLGSSCMRSMEDEVFAIYTDNPDVCRLLILKDVESDKVLGRALVWKPKFGRVWDGGEFPEEVEYFMDRVYSIKDSDVNKFHDFAEKQGWARKTQNNYSSHSRVTYKGNDYGMDMEVQLDDSEYYNRFPYMDTFAEYTEWDKKLYNNEDRENGGWLLTNTNGYAEEGGEWSEYHQETIPEDEGVYSDALGTIIWHHSAVNIERGYHNHQGWWPQDHDDVYYDNREGEYLHRDDTIYSEYHGEHIFEESAVYVIMVMDEDGSVDEEDYLHENDDEFIPFGQLDDLFWYEILNDEWSWEDDYKGFLKDIMEEDYMDNLFPSVIGVTTYPVEGDEWLSYEDAILLGKKLTGGDDDHRQEDKFSYFNRIWIDSDRNVYQSIIDGKKEKDRLDRILKNEDGQIEFDDTEEYMDKVDNKFEKLSSHLDFLKVLVHQMIEYDAFNSELTEDKMKSMFDEIPSIQELNKILYDYKVEFVDKWMGMEVMSDRVKNKFKEVLDYYKDDSKFEGLTIDQIKESFKLNFTLLFPALEDKELTRSRENMTEYASEKLGREVDFEKEIRPGYLLLQKHYQDYPKRFNTANIDNRLENYKDYKFYKYAKDYQKRASRSSKYEKQFESRDLKINKYGMSKMKRFNEMFNETPPDIEVKDFMSRKWISDKKFKKLHIKNLGEILYNVYKPIGHWKKKGVKGFFGVMDLPWDDERWSILNRINTNYTALSILVNSINYVLEKGDSDISKFDLVSPTFGSTEWYEEYNRLSDFMKRNARNIFLKLTEEDGSTIINNIVTAIRRTRSIGDNAEKVVVEYLPKLNKNVTNIKLPEGSGDATDMVGGADVLFDYNGNTYTVQVKKVSYVNKRGSIYVTKGASISKHYKTNYYAILDKNYLYFFKNDPSKIQLIYGELSMEEDLLIKSFKYK</sequence>
<gene>
    <name evidence="1" type="ORF">SLAVMIC_00542</name>
</gene>
<protein>
    <submittedName>
        <fullName evidence="1">Uncharacterized protein</fullName>
    </submittedName>
</protein>
<organism evidence="1">
    <name type="scientific">uncultured marine phage</name>
    <dbReference type="NCBI Taxonomy" id="707152"/>
    <lineage>
        <taxon>Viruses</taxon>
        <taxon>environmental samples</taxon>
    </lineage>
</organism>
<accession>A0A8D9CCA0</accession>
<name>A0A8D9CCA0_9VIRU</name>
<dbReference type="EMBL" id="OU342829">
    <property type="protein sequence ID" value="CAG7580746.1"/>
    <property type="molecule type" value="Genomic_DNA"/>
</dbReference>